<dbReference type="RefSeq" id="WP_049683986.1">
    <property type="nucleotide sequence ID" value="NZ_LFZW01000002.1"/>
</dbReference>
<evidence type="ECO:0008006" key="3">
    <source>
        <dbReference type="Google" id="ProtNLM"/>
    </source>
</evidence>
<reference evidence="2" key="1">
    <citation type="submission" date="2015-07" db="EMBL/GenBank/DDBJ databases">
        <title>Genome sequencing project for genomic taxonomy and phylogenomics of Bacillus-like bacteria.</title>
        <authorList>
            <person name="Liu B."/>
            <person name="Wang J."/>
            <person name="Zhu Y."/>
            <person name="Liu G."/>
            <person name="Chen Q."/>
            <person name="Chen Z."/>
            <person name="Lan J."/>
            <person name="Che J."/>
            <person name="Ge C."/>
            <person name="Shi H."/>
            <person name="Pan Z."/>
            <person name="Liu X."/>
        </authorList>
    </citation>
    <scope>NUCLEOTIDE SEQUENCE [LARGE SCALE GENOMIC DNA]</scope>
    <source>
        <strain evidence="2">FJAT-27997</strain>
    </source>
</reference>
<dbReference type="Proteomes" id="UP000037146">
    <property type="component" value="Unassembled WGS sequence"/>
</dbReference>
<evidence type="ECO:0000313" key="2">
    <source>
        <dbReference type="Proteomes" id="UP000037146"/>
    </source>
</evidence>
<dbReference type="EMBL" id="LFZW01000002">
    <property type="protein sequence ID" value="KMY42763.1"/>
    <property type="molecule type" value="Genomic_DNA"/>
</dbReference>
<comment type="caution">
    <text evidence="1">The sequence shown here is derived from an EMBL/GenBank/DDBJ whole genome shotgun (WGS) entry which is preliminary data.</text>
</comment>
<dbReference type="InterPro" id="IPR025553">
    <property type="entry name" value="YppF"/>
</dbReference>
<protein>
    <recommendedName>
        <fullName evidence="3">YppF-like protein</fullName>
    </recommendedName>
</protein>
<gene>
    <name evidence="1" type="ORF">AC625_24220</name>
</gene>
<organism evidence="1 2">
    <name type="scientific">Peribacillus loiseleuriae</name>
    <dbReference type="NCBI Taxonomy" id="1679170"/>
    <lineage>
        <taxon>Bacteria</taxon>
        <taxon>Bacillati</taxon>
        <taxon>Bacillota</taxon>
        <taxon>Bacilli</taxon>
        <taxon>Bacillales</taxon>
        <taxon>Bacillaceae</taxon>
        <taxon>Peribacillus</taxon>
    </lineage>
</organism>
<keyword evidence="2" id="KW-1185">Reference proteome</keyword>
<dbReference type="AlphaFoldDB" id="A0A0K9G7Y3"/>
<proteinExistence type="predicted"/>
<dbReference type="Pfam" id="PF14178">
    <property type="entry name" value="YppF"/>
    <property type="match status" value="1"/>
</dbReference>
<evidence type="ECO:0000313" key="1">
    <source>
        <dbReference type="EMBL" id="KMY42763.1"/>
    </source>
</evidence>
<accession>A0A0K9G7Y3</accession>
<sequence>MLVEDLIHRFELVKKRNPLHANELLDYIQKGYIYGELSIVEYKKLFFELDKLEAEKPMSFFIKTI</sequence>
<name>A0A0K9G7Y3_9BACI</name>
<dbReference type="PATRIC" id="fig|1679170.3.peg.5430"/>
<dbReference type="OrthoDB" id="2680239at2"/>